<name>A0A6A6ZRR8_9PLEO</name>
<keyword evidence="3 5" id="KW-1133">Transmembrane helix</keyword>
<evidence type="ECO:0000259" key="6">
    <source>
        <dbReference type="Pfam" id="PF01284"/>
    </source>
</evidence>
<keyword evidence="2 5" id="KW-0812">Transmembrane</keyword>
<dbReference type="GO" id="GO:0032126">
    <property type="term" value="C:eisosome"/>
    <property type="evidence" value="ECO:0007669"/>
    <property type="project" value="TreeGrafter"/>
</dbReference>
<evidence type="ECO:0000256" key="5">
    <source>
        <dbReference type="SAM" id="Phobius"/>
    </source>
</evidence>
<dbReference type="EMBL" id="MU006232">
    <property type="protein sequence ID" value="KAF2823473.1"/>
    <property type="molecule type" value="Genomic_DNA"/>
</dbReference>
<dbReference type="GO" id="GO:0072659">
    <property type="term" value="P:protein localization to plasma membrane"/>
    <property type="evidence" value="ECO:0007669"/>
    <property type="project" value="TreeGrafter"/>
</dbReference>
<gene>
    <name evidence="7" type="ORF">CC86DRAFT_469264</name>
</gene>
<evidence type="ECO:0000256" key="2">
    <source>
        <dbReference type="ARBA" id="ARBA00022692"/>
    </source>
</evidence>
<accession>A0A6A6ZRR8</accession>
<protein>
    <recommendedName>
        <fullName evidence="6">MARVEL domain-containing protein</fullName>
    </recommendedName>
</protein>
<feature type="transmembrane region" description="Helical" evidence="5">
    <location>
        <begin position="165"/>
        <end position="186"/>
    </location>
</feature>
<proteinExistence type="predicted"/>
<feature type="transmembrane region" description="Helical" evidence="5">
    <location>
        <begin position="73"/>
        <end position="95"/>
    </location>
</feature>
<dbReference type="GO" id="GO:0005886">
    <property type="term" value="C:plasma membrane"/>
    <property type="evidence" value="ECO:0007669"/>
    <property type="project" value="TreeGrafter"/>
</dbReference>
<evidence type="ECO:0000313" key="7">
    <source>
        <dbReference type="EMBL" id="KAF2823473.1"/>
    </source>
</evidence>
<keyword evidence="4 5" id="KW-0472">Membrane</keyword>
<dbReference type="PANTHER" id="PTHR28165:SF2">
    <property type="entry name" value="MARVEL DOMAIN-CONTAINING PROTEIN"/>
    <property type="match status" value="1"/>
</dbReference>
<feature type="domain" description="MARVEL" evidence="6">
    <location>
        <begin position="9"/>
        <end position="180"/>
    </location>
</feature>
<dbReference type="Pfam" id="PF01284">
    <property type="entry name" value="MARVEL"/>
    <property type="match status" value="1"/>
</dbReference>
<evidence type="ECO:0000313" key="8">
    <source>
        <dbReference type="Proteomes" id="UP000799424"/>
    </source>
</evidence>
<reference evidence="7" key="1">
    <citation type="journal article" date="2020" name="Stud. Mycol.">
        <title>101 Dothideomycetes genomes: a test case for predicting lifestyles and emergence of pathogens.</title>
        <authorList>
            <person name="Haridas S."/>
            <person name="Albert R."/>
            <person name="Binder M."/>
            <person name="Bloem J."/>
            <person name="Labutti K."/>
            <person name="Salamov A."/>
            <person name="Andreopoulos B."/>
            <person name="Baker S."/>
            <person name="Barry K."/>
            <person name="Bills G."/>
            <person name="Bluhm B."/>
            <person name="Cannon C."/>
            <person name="Castanera R."/>
            <person name="Culley D."/>
            <person name="Daum C."/>
            <person name="Ezra D."/>
            <person name="Gonzalez J."/>
            <person name="Henrissat B."/>
            <person name="Kuo A."/>
            <person name="Liang C."/>
            <person name="Lipzen A."/>
            <person name="Lutzoni F."/>
            <person name="Magnuson J."/>
            <person name="Mondo S."/>
            <person name="Nolan M."/>
            <person name="Ohm R."/>
            <person name="Pangilinan J."/>
            <person name="Park H.-J."/>
            <person name="Ramirez L."/>
            <person name="Alfaro M."/>
            <person name="Sun H."/>
            <person name="Tritt A."/>
            <person name="Yoshinaga Y."/>
            <person name="Zwiers L.-H."/>
            <person name="Turgeon B."/>
            <person name="Goodwin S."/>
            <person name="Spatafora J."/>
            <person name="Crous P."/>
            <person name="Grigoriev I."/>
        </authorList>
    </citation>
    <scope>NUCLEOTIDE SEQUENCE</scope>
    <source>
        <strain evidence="7">CBS 113818</strain>
    </source>
</reference>
<dbReference type="InterPro" id="IPR008253">
    <property type="entry name" value="Marvel"/>
</dbReference>
<dbReference type="AlphaFoldDB" id="A0A6A6ZRR8"/>
<evidence type="ECO:0000256" key="4">
    <source>
        <dbReference type="ARBA" id="ARBA00023136"/>
    </source>
</evidence>
<dbReference type="OrthoDB" id="2017497at2759"/>
<keyword evidence="8" id="KW-1185">Reference proteome</keyword>
<dbReference type="GO" id="GO:0070941">
    <property type="term" value="P:eisosome assembly"/>
    <property type="evidence" value="ECO:0007669"/>
    <property type="project" value="TreeGrafter"/>
</dbReference>
<dbReference type="PANTHER" id="PTHR28165">
    <property type="entry name" value="NON-CLASSICAL EXPORT PROTEIN 2-RELATED"/>
    <property type="match status" value="1"/>
</dbReference>
<dbReference type="Proteomes" id="UP000799424">
    <property type="component" value="Unassembled WGS sequence"/>
</dbReference>
<sequence length="192" mass="20367">MSKVGSPLINWILRAFQALFGIVILGLAVTLIRGHHIGSLPSSLGFAAFVGGVTIIAALIGIAAVWLEFLDGIVGLAVDSLVAVLNVAGGIFLAIKLKGVSCKWDPTGQNRSNNSNLAYNDLFSGGCEGKGDATLCANWFHDMSRNIIQSNVQGLLEGHCRESRAAMVFMFMAAVLLLASGLMGFLKRRKGY</sequence>
<feature type="transmembrane region" description="Helical" evidence="5">
    <location>
        <begin position="12"/>
        <end position="32"/>
    </location>
</feature>
<comment type="subcellular location">
    <subcellularLocation>
        <location evidence="1">Membrane</location>
        <topology evidence="1">Multi-pass membrane protein</topology>
    </subcellularLocation>
</comment>
<organism evidence="7 8">
    <name type="scientific">Ophiobolus disseminans</name>
    <dbReference type="NCBI Taxonomy" id="1469910"/>
    <lineage>
        <taxon>Eukaryota</taxon>
        <taxon>Fungi</taxon>
        <taxon>Dikarya</taxon>
        <taxon>Ascomycota</taxon>
        <taxon>Pezizomycotina</taxon>
        <taxon>Dothideomycetes</taxon>
        <taxon>Pleosporomycetidae</taxon>
        <taxon>Pleosporales</taxon>
        <taxon>Pleosporineae</taxon>
        <taxon>Phaeosphaeriaceae</taxon>
        <taxon>Ophiobolus</taxon>
    </lineage>
</organism>
<dbReference type="InterPro" id="IPR052649">
    <property type="entry name" value="NCE102-like"/>
</dbReference>
<feature type="transmembrane region" description="Helical" evidence="5">
    <location>
        <begin position="44"/>
        <end position="67"/>
    </location>
</feature>
<evidence type="ECO:0000256" key="1">
    <source>
        <dbReference type="ARBA" id="ARBA00004141"/>
    </source>
</evidence>
<evidence type="ECO:0000256" key="3">
    <source>
        <dbReference type="ARBA" id="ARBA00022989"/>
    </source>
</evidence>